<comment type="caution">
    <text evidence="1">The sequence shown here is derived from an EMBL/GenBank/DDBJ whole genome shotgun (WGS) entry which is preliminary data.</text>
</comment>
<protein>
    <submittedName>
        <fullName evidence="1">Uncharacterized protein</fullName>
    </submittedName>
</protein>
<proteinExistence type="predicted"/>
<evidence type="ECO:0000313" key="1">
    <source>
        <dbReference type="EMBL" id="KAH6935402.1"/>
    </source>
</evidence>
<sequence length="718" mass="79085">MASWQSSKFAADVGQSSSSLSTQGNYQDACVPPADAAPLPEPMRKISLTQLPYIKHARERDERCGWFWFRPDFLLNFRHPRYVLLSLCCMVFLQGFVANGLVYMVLPTLERRFQLKSLEAGTIVAMYHLASCISAPLVTLIAARRSKPFYLALSAIVIGIGTMVIVLPHFMAPHYLEESQERVSLCPSKGEDNSLCGTPAGDVRRYRFIFWVGHFIVGAGSSPMYTLALIYLDENVPTTLSTKYIATYQATSLLGTASGFVLSGYLLNIYTEVSYDPSRLGLTPESNIWTGAWWLGYLIGSICSIAVAFPTSLLPKELPSQIWAKLEKKCGATSKKGKKLKDISAGFKNIPSNVNALLHNATYMFLCLAGTAETMIMTGLATFMTKLFESQLGITSSSIAPILGSVAVPGACGGILLGGYCVHKLNLDIDGIVRMCIMCSVVPWLSSFVLLYSCPAPTFFGMNHTSSRFYVSNVTNQFDQPCNAHCNCPIENYDPVCGKDLLTYYSPCFAGCKRDYIYEDTKVYTDCQCISHPGVETMVLWGLPQKVQADRRKCVHECNALFAYMSGIFIYIFFTFLLYTPGVSATIRCVEEHLKALSLGFQWMMVTLLGAIPAAALFGFVIDSSCILWNTVCEQLGACAVHDNEVMSRNLFTAVIVLKTLSMLFFVNALIFLRGSGTDRGSRDGTPECETSSNATVMQSAQKLARLIQRRASSGSLY</sequence>
<evidence type="ECO:0000313" key="2">
    <source>
        <dbReference type="Proteomes" id="UP000821845"/>
    </source>
</evidence>
<gene>
    <name evidence="1" type="ORF">HPB50_005562</name>
</gene>
<organism evidence="1 2">
    <name type="scientific">Hyalomma asiaticum</name>
    <name type="common">Tick</name>
    <dbReference type="NCBI Taxonomy" id="266040"/>
    <lineage>
        <taxon>Eukaryota</taxon>
        <taxon>Metazoa</taxon>
        <taxon>Ecdysozoa</taxon>
        <taxon>Arthropoda</taxon>
        <taxon>Chelicerata</taxon>
        <taxon>Arachnida</taxon>
        <taxon>Acari</taxon>
        <taxon>Parasitiformes</taxon>
        <taxon>Ixodida</taxon>
        <taxon>Ixodoidea</taxon>
        <taxon>Ixodidae</taxon>
        <taxon>Hyalomminae</taxon>
        <taxon>Hyalomma</taxon>
    </lineage>
</organism>
<dbReference type="EMBL" id="CM023483">
    <property type="protein sequence ID" value="KAH6935402.1"/>
    <property type="molecule type" value="Genomic_DNA"/>
</dbReference>
<name>A0ACB7SJT4_HYAAI</name>
<reference evidence="1" key="1">
    <citation type="submission" date="2020-05" db="EMBL/GenBank/DDBJ databases">
        <title>Large-scale comparative analyses of tick genomes elucidate their genetic diversity and vector capacities.</title>
        <authorList>
            <person name="Jia N."/>
            <person name="Wang J."/>
            <person name="Shi W."/>
            <person name="Du L."/>
            <person name="Sun Y."/>
            <person name="Zhan W."/>
            <person name="Jiang J."/>
            <person name="Wang Q."/>
            <person name="Zhang B."/>
            <person name="Ji P."/>
            <person name="Sakyi L.B."/>
            <person name="Cui X."/>
            <person name="Yuan T."/>
            <person name="Jiang B."/>
            <person name="Yang W."/>
            <person name="Lam T.T.-Y."/>
            <person name="Chang Q."/>
            <person name="Ding S."/>
            <person name="Wang X."/>
            <person name="Zhu J."/>
            <person name="Ruan X."/>
            <person name="Zhao L."/>
            <person name="Wei J."/>
            <person name="Que T."/>
            <person name="Du C."/>
            <person name="Cheng J."/>
            <person name="Dai P."/>
            <person name="Han X."/>
            <person name="Huang E."/>
            <person name="Gao Y."/>
            <person name="Liu J."/>
            <person name="Shao H."/>
            <person name="Ye R."/>
            <person name="Li L."/>
            <person name="Wei W."/>
            <person name="Wang X."/>
            <person name="Wang C."/>
            <person name="Yang T."/>
            <person name="Huo Q."/>
            <person name="Li W."/>
            <person name="Guo W."/>
            <person name="Chen H."/>
            <person name="Zhou L."/>
            <person name="Ni X."/>
            <person name="Tian J."/>
            <person name="Zhou Y."/>
            <person name="Sheng Y."/>
            <person name="Liu T."/>
            <person name="Pan Y."/>
            <person name="Xia L."/>
            <person name="Li J."/>
            <person name="Zhao F."/>
            <person name="Cao W."/>
        </authorList>
    </citation>
    <scope>NUCLEOTIDE SEQUENCE</scope>
    <source>
        <strain evidence="1">Hyas-2018</strain>
    </source>
</reference>
<keyword evidence="2" id="KW-1185">Reference proteome</keyword>
<accession>A0ACB7SJT4</accession>
<dbReference type="Proteomes" id="UP000821845">
    <property type="component" value="Chromosome 3"/>
</dbReference>